<protein>
    <submittedName>
        <fullName evidence="1">Uncharacterized protein</fullName>
    </submittedName>
</protein>
<dbReference type="OrthoDB" id="12430at2"/>
<comment type="caution">
    <text evidence="1">The sequence shown here is derived from an EMBL/GenBank/DDBJ whole genome shotgun (WGS) entry which is preliminary data.</text>
</comment>
<dbReference type="InterPro" id="IPR011604">
    <property type="entry name" value="PDDEXK-like_dom_sf"/>
</dbReference>
<dbReference type="Gene3D" id="3.90.320.10">
    <property type="match status" value="1"/>
</dbReference>
<sequence>MSIRPHGVERIIPEYSLTGDLLAFLKCGRQYRLYNKAGLPPSVPVQQWFGEFIHGLMEEAFARWRAGGAPWNGGWPWTWATHIRPIEETVYRRLLSRGLRPPPRLLYLDYDNPTENGRGIASRRAEAALNTWGVHLFPLVAEAELRLMGSRELPPNAQMRAVRYSVTGIVDVLSSVQLHRAPPSNAILHRLRQSPVVRTEMERSDAPFEIIVDYKGMRRPPSVGSDTWLHQAWQIQTYAWLRHRQNPDARVIAGVLLYLNELYPSQTDLRDLRSDVRGRTTDVMPAPADRAFLLGERESPEQEGEELETGQTRGLSKLFLEDRSFRLVEVTPSSLDEATGRFDRVVGDIEVAVQAEITQGSTRAPWPTQPEQRTCTACDFKYHCPDATGRNRLPQVP</sequence>
<organism evidence="1 2">
    <name type="scientific">Bradyrhizobium macuxiense</name>
    <dbReference type="NCBI Taxonomy" id="1755647"/>
    <lineage>
        <taxon>Bacteria</taxon>
        <taxon>Pseudomonadati</taxon>
        <taxon>Pseudomonadota</taxon>
        <taxon>Alphaproteobacteria</taxon>
        <taxon>Hyphomicrobiales</taxon>
        <taxon>Nitrobacteraceae</taxon>
        <taxon>Bradyrhizobium</taxon>
    </lineage>
</organism>
<proteinExistence type="predicted"/>
<evidence type="ECO:0000313" key="1">
    <source>
        <dbReference type="EMBL" id="KWV58242.1"/>
    </source>
</evidence>
<accession>A0A109JZX8</accession>
<keyword evidence="2" id="KW-1185">Reference proteome</keyword>
<dbReference type="RefSeq" id="WP_066504002.1">
    <property type="nucleotide sequence ID" value="NZ_LNCU01000039.1"/>
</dbReference>
<dbReference type="Proteomes" id="UP000057737">
    <property type="component" value="Unassembled WGS sequence"/>
</dbReference>
<dbReference type="AlphaFoldDB" id="A0A109JZX8"/>
<name>A0A109JZX8_9BRAD</name>
<reference evidence="1 2" key="1">
    <citation type="submission" date="2015-11" db="EMBL/GenBank/DDBJ databases">
        <title>Draft Genome Sequence of the Strain BR 10303 (Bradyrhizobium sp.) isolated from nodules of Centrolobium paraense.</title>
        <authorList>
            <person name="Zelli J.E."/>
            <person name="Simoes-Araujo J.L."/>
            <person name="Barauna A.C."/>
            <person name="Silva K."/>
        </authorList>
    </citation>
    <scope>NUCLEOTIDE SEQUENCE [LARGE SCALE GENOMIC DNA]</scope>
    <source>
        <strain evidence="1 2">BR 10303</strain>
    </source>
</reference>
<gene>
    <name evidence="1" type="ORF">AS156_36210</name>
</gene>
<evidence type="ECO:0000313" key="2">
    <source>
        <dbReference type="Proteomes" id="UP000057737"/>
    </source>
</evidence>
<dbReference type="EMBL" id="LNCU01000039">
    <property type="protein sequence ID" value="KWV58242.1"/>
    <property type="molecule type" value="Genomic_DNA"/>
</dbReference>